<organism evidence="1 2">
    <name type="scientific">Dendrolimus kikuchii</name>
    <dbReference type="NCBI Taxonomy" id="765133"/>
    <lineage>
        <taxon>Eukaryota</taxon>
        <taxon>Metazoa</taxon>
        <taxon>Ecdysozoa</taxon>
        <taxon>Arthropoda</taxon>
        <taxon>Hexapoda</taxon>
        <taxon>Insecta</taxon>
        <taxon>Pterygota</taxon>
        <taxon>Neoptera</taxon>
        <taxon>Endopterygota</taxon>
        <taxon>Lepidoptera</taxon>
        <taxon>Glossata</taxon>
        <taxon>Ditrysia</taxon>
        <taxon>Bombycoidea</taxon>
        <taxon>Lasiocampidae</taxon>
        <taxon>Dendrolimus</taxon>
    </lineage>
</organism>
<protein>
    <submittedName>
        <fullName evidence="1">Uncharacterized protein</fullName>
    </submittedName>
</protein>
<reference evidence="1 2" key="1">
    <citation type="journal article" date="2021" name="Front. Genet.">
        <title>Chromosome-Level Genome Assembly Reveals Significant Gene Expansion in the Toll and IMD Signaling Pathways of Dendrolimus kikuchii.</title>
        <authorList>
            <person name="Zhou J."/>
            <person name="Wu P."/>
            <person name="Xiong Z."/>
            <person name="Liu N."/>
            <person name="Zhao N."/>
            <person name="Ji M."/>
            <person name="Qiu Y."/>
            <person name="Yang B."/>
        </authorList>
    </citation>
    <scope>NUCLEOTIDE SEQUENCE [LARGE SCALE GENOMIC DNA]</scope>
    <source>
        <strain evidence="1">Ann1</strain>
    </source>
</reference>
<name>A0ACC1CFM3_9NEOP</name>
<evidence type="ECO:0000313" key="1">
    <source>
        <dbReference type="EMBL" id="KAJ0170274.1"/>
    </source>
</evidence>
<gene>
    <name evidence="1" type="ORF">K1T71_014202</name>
</gene>
<comment type="caution">
    <text evidence="1">The sequence shown here is derived from an EMBL/GenBank/DDBJ whole genome shotgun (WGS) entry which is preliminary data.</text>
</comment>
<accession>A0ACC1CFM3</accession>
<sequence length="342" mass="38197">MKDLINLQLFRVSVSFGVLISLLYFMAIAPSLKNAKGKNSTDTACDVPATDDKAIEDIEEVKTTIKSIKKSARSKRNKLATLLTILKSILEEELKCYQTQETKADVVDPIKEIPEIEQRIENYNETIDETVCKGAVNKSFDCNKILERISAALERSRVFSKEKKPKEPANIMPIFKKTPEDSLKSLDGSIKTLPKRQSLQSPSLLKDMPPIPMTNLVGKLNSNNAQVPQSYINPVPNTQKFIIPCQRTSDILDDSYLIPKKAYCNSKNINSNTILKPVVKATEYNSLRVNTTPKAVSCKEADGTVAMLFKPTEVSLMQVYGNLLKKLTVTVLVPYYVSKLGF</sequence>
<dbReference type="Proteomes" id="UP000824533">
    <property type="component" value="Linkage Group LG28"/>
</dbReference>
<dbReference type="EMBL" id="CM034414">
    <property type="protein sequence ID" value="KAJ0170274.1"/>
    <property type="molecule type" value="Genomic_DNA"/>
</dbReference>
<proteinExistence type="predicted"/>
<keyword evidence="2" id="KW-1185">Reference proteome</keyword>
<evidence type="ECO:0000313" key="2">
    <source>
        <dbReference type="Proteomes" id="UP000824533"/>
    </source>
</evidence>